<feature type="repeat" description="TPR" evidence="3">
    <location>
        <begin position="15"/>
        <end position="48"/>
    </location>
</feature>
<protein>
    <recommendedName>
        <fullName evidence="7">Peptidylprolyl isomerase</fullName>
    </recommendedName>
</protein>
<dbReference type="InterPro" id="IPR011990">
    <property type="entry name" value="TPR-like_helical_dom_sf"/>
</dbReference>
<comment type="caution">
    <text evidence="5">The sequence shown here is derived from an EMBL/GenBank/DDBJ whole genome shotgun (WGS) entry which is preliminary data.</text>
</comment>
<dbReference type="InterPro" id="IPR019734">
    <property type="entry name" value="TPR_rpt"/>
</dbReference>
<feature type="repeat" description="TPR" evidence="3">
    <location>
        <begin position="106"/>
        <end position="139"/>
    </location>
</feature>
<dbReference type="PANTHER" id="PTHR11242:SF0">
    <property type="entry name" value="TPR_REGION DOMAIN-CONTAINING PROTEIN"/>
    <property type="match status" value="1"/>
</dbReference>
<keyword evidence="2 3" id="KW-0802">TPR repeat</keyword>
<dbReference type="Pfam" id="PF13428">
    <property type="entry name" value="TPR_14"/>
    <property type="match status" value="1"/>
</dbReference>
<dbReference type="Proteomes" id="UP001515480">
    <property type="component" value="Unassembled WGS sequence"/>
</dbReference>
<accession>A0AB34KB67</accession>
<evidence type="ECO:0000313" key="5">
    <source>
        <dbReference type="EMBL" id="KAL1530498.1"/>
    </source>
</evidence>
<proteinExistence type="predicted"/>
<keyword evidence="4" id="KW-0175">Coiled coil</keyword>
<dbReference type="AlphaFoldDB" id="A0AB34KB67"/>
<organism evidence="5 6">
    <name type="scientific">Prymnesium parvum</name>
    <name type="common">Toxic golden alga</name>
    <dbReference type="NCBI Taxonomy" id="97485"/>
    <lineage>
        <taxon>Eukaryota</taxon>
        <taxon>Haptista</taxon>
        <taxon>Haptophyta</taxon>
        <taxon>Prymnesiophyceae</taxon>
        <taxon>Prymnesiales</taxon>
        <taxon>Prymnesiaceae</taxon>
        <taxon>Prymnesium</taxon>
    </lineage>
</organism>
<reference evidence="5 6" key="1">
    <citation type="journal article" date="2024" name="Science">
        <title>Giant polyketide synthase enzymes in the biosynthesis of giant marine polyether toxins.</title>
        <authorList>
            <person name="Fallon T.R."/>
            <person name="Shende V.V."/>
            <person name="Wierzbicki I.H."/>
            <person name="Pendleton A.L."/>
            <person name="Watervoot N.F."/>
            <person name="Auber R.P."/>
            <person name="Gonzalez D.J."/>
            <person name="Wisecaver J.H."/>
            <person name="Moore B.S."/>
        </authorList>
    </citation>
    <scope>NUCLEOTIDE SEQUENCE [LARGE SCALE GENOMIC DNA]</scope>
    <source>
        <strain evidence="5 6">12B1</strain>
    </source>
</reference>
<dbReference type="SUPFAM" id="SSF48452">
    <property type="entry name" value="TPR-like"/>
    <property type="match status" value="1"/>
</dbReference>
<keyword evidence="6" id="KW-1185">Reference proteome</keyword>
<dbReference type="Gene3D" id="1.25.40.10">
    <property type="entry name" value="Tetratricopeptide repeat domain"/>
    <property type="match status" value="1"/>
</dbReference>
<evidence type="ECO:0008006" key="7">
    <source>
        <dbReference type="Google" id="ProtNLM"/>
    </source>
</evidence>
<evidence type="ECO:0000256" key="3">
    <source>
        <dbReference type="PROSITE-ProRule" id="PRU00339"/>
    </source>
</evidence>
<evidence type="ECO:0000256" key="2">
    <source>
        <dbReference type="ARBA" id="ARBA00022803"/>
    </source>
</evidence>
<evidence type="ECO:0000313" key="6">
    <source>
        <dbReference type="Proteomes" id="UP001515480"/>
    </source>
</evidence>
<dbReference type="PANTHER" id="PTHR11242">
    <property type="entry name" value="ARYL HYDROCARBON RECEPTOR INTERACTING PROTEIN RELATED"/>
    <property type="match status" value="1"/>
</dbReference>
<evidence type="ECO:0000256" key="4">
    <source>
        <dbReference type="SAM" id="Coils"/>
    </source>
</evidence>
<dbReference type="SMART" id="SM00028">
    <property type="entry name" value="TPR"/>
    <property type="match status" value="2"/>
</dbReference>
<name>A0AB34KB67_PRYPA</name>
<sequence>MAEARMTNQQHLAAAQALKEEGNELLQRGDYEEAFSKYEEGLRHVESELLYQMAPEEQVELLRLRTPLLLNSVLCDLRMNPEDQTRRLALSESRVKSVLKLQPKNVKALFRMAQLHGRAGEFREARELLEKLCQQEPDERAFRAELASLKKRERAAELETAAFWGGALRKGLAEPRLERLEGGQANDAHDQDQESDGSFNRRAVTMGLARLYVMLERVFASLLLLWRSLVQKWGAGRRHDRDHSSPHVL</sequence>
<dbReference type="EMBL" id="JBGBPQ010000001">
    <property type="protein sequence ID" value="KAL1530498.1"/>
    <property type="molecule type" value="Genomic_DNA"/>
</dbReference>
<gene>
    <name evidence="5" type="ORF">AB1Y20_001399</name>
</gene>
<dbReference type="InterPro" id="IPR039663">
    <property type="entry name" value="AIP/AIPL1/TTC9"/>
</dbReference>
<dbReference type="PROSITE" id="PS50005">
    <property type="entry name" value="TPR"/>
    <property type="match status" value="2"/>
</dbReference>
<keyword evidence="1" id="KW-0677">Repeat</keyword>
<evidence type="ECO:0000256" key="1">
    <source>
        <dbReference type="ARBA" id="ARBA00022737"/>
    </source>
</evidence>
<feature type="coiled-coil region" evidence="4">
    <location>
        <begin position="1"/>
        <end position="28"/>
    </location>
</feature>